<name>A0AAN9SRE8_PSOTE</name>
<comment type="caution">
    <text evidence="2">The sequence shown here is derived from an EMBL/GenBank/DDBJ whole genome shotgun (WGS) entry which is preliminary data.</text>
</comment>
<protein>
    <submittedName>
        <fullName evidence="2">Uncharacterized protein</fullName>
    </submittedName>
</protein>
<accession>A0AAN9SRE8</accession>
<feature type="compositionally biased region" description="Basic and acidic residues" evidence="1">
    <location>
        <begin position="66"/>
        <end position="79"/>
    </location>
</feature>
<sequence length="181" mass="20570">MASSCRGYSKAQICFFKILRIISSTPRARARASKGVGIDLNMRLFSSGTESESCMSEEEGAEEEGFPEKEKSMEEEHKNNKVNNEVETGSFQGGHGNCLDLLIEAARVISGREEESGREKRKERWVVVDLYGDVFEERQPVVRSKRGRNQALPYRFRDSVLEPLKRSTRTHSHNLVTRTTL</sequence>
<feature type="compositionally biased region" description="Acidic residues" evidence="1">
    <location>
        <begin position="55"/>
        <end position="65"/>
    </location>
</feature>
<evidence type="ECO:0000256" key="1">
    <source>
        <dbReference type="SAM" id="MobiDB-lite"/>
    </source>
</evidence>
<dbReference type="EMBL" id="JAYMYS010000002">
    <property type="protein sequence ID" value="KAK7404818.1"/>
    <property type="molecule type" value="Genomic_DNA"/>
</dbReference>
<evidence type="ECO:0000313" key="3">
    <source>
        <dbReference type="Proteomes" id="UP001386955"/>
    </source>
</evidence>
<proteinExistence type="predicted"/>
<keyword evidence="3" id="KW-1185">Reference proteome</keyword>
<organism evidence="2 3">
    <name type="scientific">Psophocarpus tetragonolobus</name>
    <name type="common">Winged bean</name>
    <name type="synonym">Dolichos tetragonolobus</name>
    <dbReference type="NCBI Taxonomy" id="3891"/>
    <lineage>
        <taxon>Eukaryota</taxon>
        <taxon>Viridiplantae</taxon>
        <taxon>Streptophyta</taxon>
        <taxon>Embryophyta</taxon>
        <taxon>Tracheophyta</taxon>
        <taxon>Spermatophyta</taxon>
        <taxon>Magnoliopsida</taxon>
        <taxon>eudicotyledons</taxon>
        <taxon>Gunneridae</taxon>
        <taxon>Pentapetalae</taxon>
        <taxon>rosids</taxon>
        <taxon>fabids</taxon>
        <taxon>Fabales</taxon>
        <taxon>Fabaceae</taxon>
        <taxon>Papilionoideae</taxon>
        <taxon>50 kb inversion clade</taxon>
        <taxon>NPAAA clade</taxon>
        <taxon>indigoferoid/millettioid clade</taxon>
        <taxon>Phaseoleae</taxon>
        <taxon>Psophocarpus</taxon>
    </lineage>
</organism>
<evidence type="ECO:0000313" key="2">
    <source>
        <dbReference type="EMBL" id="KAK7404818.1"/>
    </source>
</evidence>
<reference evidence="2 3" key="1">
    <citation type="submission" date="2024-01" db="EMBL/GenBank/DDBJ databases">
        <title>The genomes of 5 underutilized Papilionoideae crops provide insights into root nodulation and disease resistanc.</title>
        <authorList>
            <person name="Jiang F."/>
        </authorList>
    </citation>
    <scope>NUCLEOTIDE SEQUENCE [LARGE SCALE GENOMIC DNA]</scope>
    <source>
        <strain evidence="2">DUOXIRENSHENG_FW03</strain>
        <tissue evidence="2">Leaves</tissue>
    </source>
</reference>
<feature type="region of interest" description="Disordered" evidence="1">
    <location>
        <begin position="49"/>
        <end position="79"/>
    </location>
</feature>
<gene>
    <name evidence="2" type="ORF">VNO78_05799</name>
</gene>
<dbReference type="Proteomes" id="UP001386955">
    <property type="component" value="Unassembled WGS sequence"/>
</dbReference>
<dbReference type="AlphaFoldDB" id="A0AAN9SRE8"/>